<comment type="caution">
    <text evidence="1">The sequence shown here is derived from an EMBL/GenBank/DDBJ whole genome shotgun (WGS) entry which is preliminary data.</text>
</comment>
<sequence length="116" mass="13436">MLHGMLQRKAAYTVFYTVYLKHINRRCQHSHILPVPKEALMSKSYEQLVKRVQRAINSPGAQSKHWVEIKRHADDEQEDWARVISELGTVENVTLTPIDDEAEHVGISWNPEESMS</sequence>
<dbReference type="Pfam" id="PF07867">
    <property type="entry name" value="DUF1654"/>
    <property type="match status" value="1"/>
</dbReference>
<proteinExistence type="predicted"/>
<dbReference type="InterPro" id="IPR012449">
    <property type="entry name" value="Phage_F116_Orf28"/>
</dbReference>
<dbReference type="AlphaFoldDB" id="A0A3S0WC79"/>
<dbReference type="Proteomes" id="UP000287336">
    <property type="component" value="Unassembled WGS sequence"/>
</dbReference>
<evidence type="ECO:0000313" key="2">
    <source>
        <dbReference type="Proteomes" id="UP000287336"/>
    </source>
</evidence>
<reference evidence="1 2" key="1">
    <citation type="submission" date="2018-12" db="EMBL/GenBank/DDBJ databases">
        <title>three novel Halomonas strain isolated from plants.</title>
        <authorList>
            <person name="Sun C."/>
        </authorList>
    </citation>
    <scope>NUCLEOTIDE SEQUENCE [LARGE SCALE GENOMIC DNA]</scope>
    <source>
        <strain evidence="1 2">DSM 19434</strain>
    </source>
</reference>
<keyword evidence="2" id="KW-1185">Reference proteome</keyword>
<dbReference type="OrthoDB" id="6169663at2"/>
<protein>
    <submittedName>
        <fullName evidence="1">DUF1654 domain-containing protein</fullName>
    </submittedName>
</protein>
<dbReference type="EMBL" id="RZHG01000002">
    <property type="protein sequence ID" value="RUR34773.1"/>
    <property type="molecule type" value="Genomic_DNA"/>
</dbReference>
<name>A0A3S0WC79_9GAMM</name>
<evidence type="ECO:0000313" key="1">
    <source>
        <dbReference type="EMBL" id="RUR34773.1"/>
    </source>
</evidence>
<organism evidence="1 2">
    <name type="scientific">Vreelandella andesensis</name>
    <dbReference type="NCBI Taxonomy" id="447567"/>
    <lineage>
        <taxon>Bacteria</taxon>
        <taxon>Pseudomonadati</taxon>
        <taxon>Pseudomonadota</taxon>
        <taxon>Gammaproteobacteria</taxon>
        <taxon>Oceanospirillales</taxon>
        <taxon>Halomonadaceae</taxon>
        <taxon>Vreelandella</taxon>
    </lineage>
</organism>
<gene>
    <name evidence="1" type="ORF">ELY33_00915</name>
</gene>
<accession>A0A3S0WC79</accession>